<dbReference type="InterPro" id="IPR013809">
    <property type="entry name" value="ENTH"/>
</dbReference>
<comment type="caution">
    <text evidence="3">The sequence shown here is derived from an EMBL/GenBank/DDBJ whole genome shotgun (WGS) entry which is preliminary data.</text>
</comment>
<protein>
    <recommendedName>
        <fullName evidence="2">ENTH domain-containing protein</fullName>
    </recommendedName>
</protein>
<feature type="region of interest" description="Disordered" evidence="1">
    <location>
        <begin position="338"/>
        <end position="357"/>
    </location>
</feature>
<feature type="compositionally biased region" description="Polar residues" evidence="1">
    <location>
        <begin position="368"/>
        <end position="380"/>
    </location>
</feature>
<feature type="region of interest" description="Disordered" evidence="1">
    <location>
        <begin position="308"/>
        <end position="327"/>
    </location>
</feature>
<evidence type="ECO:0000313" key="3">
    <source>
        <dbReference type="EMBL" id="GJQ09853.1"/>
    </source>
</evidence>
<dbReference type="Gene3D" id="1.25.40.90">
    <property type="match status" value="1"/>
</dbReference>
<reference evidence="3" key="1">
    <citation type="journal article" date="2022" name="Proc. Natl. Acad. Sci. U.S.A.">
        <title>Life cycle and functional genomics of the unicellular red alga Galdieria for elucidating algal and plant evolution and industrial use.</title>
        <authorList>
            <person name="Hirooka S."/>
            <person name="Itabashi T."/>
            <person name="Ichinose T.M."/>
            <person name="Onuma R."/>
            <person name="Fujiwara T."/>
            <person name="Yamashita S."/>
            <person name="Jong L.W."/>
            <person name="Tomita R."/>
            <person name="Iwane A.H."/>
            <person name="Miyagishima S.Y."/>
        </authorList>
    </citation>
    <scope>NUCLEOTIDE SEQUENCE</scope>
    <source>
        <strain evidence="3">NBRC 102759</strain>
    </source>
</reference>
<feature type="region of interest" description="Disordered" evidence="1">
    <location>
        <begin position="368"/>
        <end position="475"/>
    </location>
</feature>
<dbReference type="GO" id="GO:0005543">
    <property type="term" value="F:phospholipid binding"/>
    <property type="evidence" value="ECO:0007669"/>
    <property type="project" value="TreeGrafter"/>
</dbReference>
<feature type="region of interest" description="Disordered" evidence="1">
    <location>
        <begin position="490"/>
        <end position="509"/>
    </location>
</feature>
<dbReference type="GO" id="GO:0005886">
    <property type="term" value="C:plasma membrane"/>
    <property type="evidence" value="ECO:0007669"/>
    <property type="project" value="TreeGrafter"/>
</dbReference>
<dbReference type="GO" id="GO:0006897">
    <property type="term" value="P:endocytosis"/>
    <property type="evidence" value="ECO:0007669"/>
    <property type="project" value="TreeGrafter"/>
</dbReference>
<dbReference type="GO" id="GO:0030276">
    <property type="term" value="F:clathrin binding"/>
    <property type="evidence" value="ECO:0007669"/>
    <property type="project" value="TreeGrafter"/>
</dbReference>
<dbReference type="PANTHER" id="PTHR12276:SF45">
    <property type="entry name" value="CLATHRIN INTERACTOR 1"/>
    <property type="match status" value="1"/>
</dbReference>
<reference evidence="3" key="2">
    <citation type="submission" date="2022-01" db="EMBL/GenBank/DDBJ databases">
        <authorList>
            <person name="Hirooka S."/>
            <person name="Miyagishima S.Y."/>
        </authorList>
    </citation>
    <scope>NUCLEOTIDE SEQUENCE</scope>
    <source>
        <strain evidence="3">NBRC 102759</strain>
    </source>
</reference>
<organism evidence="3 4">
    <name type="scientific">Galdieria partita</name>
    <dbReference type="NCBI Taxonomy" id="83374"/>
    <lineage>
        <taxon>Eukaryota</taxon>
        <taxon>Rhodophyta</taxon>
        <taxon>Bangiophyceae</taxon>
        <taxon>Galdieriales</taxon>
        <taxon>Galdieriaceae</taxon>
        <taxon>Galdieria</taxon>
    </lineage>
</organism>
<dbReference type="GO" id="GO:0005768">
    <property type="term" value="C:endosome"/>
    <property type="evidence" value="ECO:0007669"/>
    <property type="project" value="TreeGrafter"/>
</dbReference>
<feature type="compositionally biased region" description="Low complexity" evidence="1">
    <location>
        <begin position="454"/>
        <end position="471"/>
    </location>
</feature>
<dbReference type="Proteomes" id="UP001061958">
    <property type="component" value="Unassembled WGS sequence"/>
</dbReference>
<feature type="compositionally biased region" description="Polar residues" evidence="1">
    <location>
        <begin position="426"/>
        <end position="439"/>
    </location>
</feature>
<feature type="region of interest" description="Disordered" evidence="1">
    <location>
        <begin position="258"/>
        <end position="297"/>
    </location>
</feature>
<feature type="compositionally biased region" description="Basic and acidic residues" evidence="1">
    <location>
        <begin position="416"/>
        <end position="425"/>
    </location>
</feature>
<dbReference type="PANTHER" id="PTHR12276">
    <property type="entry name" value="EPSIN/ENT-RELATED"/>
    <property type="match status" value="1"/>
</dbReference>
<dbReference type="Pfam" id="PF01417">
    <property type="entry name" value="ENTH"/>
    <property type="match status" value="1"/>
</dbReference>
<feature type="compositionally biased region" description="Basic and acidic residues" evidence="1">
    <location>
        <begin position="338"/>
        <end position="356"/>
    </location>
</feature>
<dbReference type="FunFam" id="1.25.40.90:FF:000006">
    <property type="entry name" value="Clathrin interactor 1"/>
    <property type="match status" value="1"/>
</dbReference>
<dbReference type="EMBL" id="BQMJ01000011">
    <property type="protein sequence ID" value="GJQ09853.1"/>
    <property type="molecule type" value="Genomic_DNA"/>
</dbReference>
<keyword evidence="4" id="KW-1185">Reference proteome</keyword>
<dbReference type="SMART" id="SM00273">
    <property type="entry name" value="ENTH"/>
    <property type="match status" value="1"/>
</dbReference>
<evidence type="ECO:0000256" key="1">
    <source>
        <dbReference type="SAM" id="MobiDB-lite"/>
    </source>
</evidence>
<proteinExistence type="predicted"/>
<feature type="compositionally biased region" description="Polar residues" evidence="1">
    <location>
        <begin position="277"/>
        <end position="296"/>
    </location>
</feature>
<evidence type="ECO:0000313" key="4">
    <source>
        <dbReference type="Proteomes" id="UP001061958"/>
    </source>
</evidence>
<dbReference type="AlphaFoldDB" id="A0A9C7PSG4"/>
<dbReference type="CDD" id="cd03571">
    <property type="entry name" value="ENTH"/>
    <property type="match status" value="1"/>
</dbReference>
<dbReference type="SUPFAM" id="SSF48464">
    <property type="entry name" value="ENTH/VHS domain"/>
    <property type="match status" value="1"/>
</dbReference>
<dbReference type="GO" id="GO:0030125">
    <property type="term" value="C:clathrin vesicle coat"/>
    <property type="evidence" value="ECO:0007669"/>
    <property type="project" value="TreeGrafter"/>
</dbReference>
<accession>A0A9C7PSG4</accession>
<dbReference type="PROSITE" id="PS50942">
    <property type="entry name" value="ENTH"/>
    <property type="match status" value="1"/>
</dbReference>
<gene>
    <name evidence="3" type="ORF">GpartN1_g1644.t1</name>
</gene>
<feature type="compositionally biased region" description="Polar residues" evidence="1">
    <location>
        <begin position="404"/>
        <end position="415"/>
    </location>
</feature>
<feature type="compositionally biased region" description="Basic and acidic residues" evidence="1">
    <location>
        <begin position="495"/>
        <end position="509"/>
    </location>
</feature>
<name>A0A9C7PSG4_9RHOD</name>
<dbReference type="InterPro" id="IPR008942">
    <property type="entry name" value="ENTH_VHS"/>
</dbReference>
<sequence>MDNLSQRLKNVDWNNLKRHALKVRGEAASKLKDFCMTDIENKVRAATSNKSWGASTSDLFEIAQSTFNNEEYPLIMAIVWQRLNDHGRNWRHVYKALELLRYLLMHGSSRVMDEVQDALYHIRSLQDFRYVDSVTHKDEGANVRIKAKQVVDLVSDERVLQEERQKSKELYLKVASSGGANRFGGISSNDLYTGYNRDYISGSDVAVGGRYSNTYEYFEAANEPVASRDDYEVRVSVSEEERNTRREQFTTYHELSDTEHVQSRSSTLPGAVRLGPGSSTSSATQGHAANFGSSVTRTKEMHSGVSDLISWDDNELPSETSKEQAFDSYEMIDWDSEFDPRRHETHSSSTEKKKSPLDLLLADASGNSTNKLSETSSFAASQGRVDGSAKNVKSKGRERGFTGFETTPNVLQNDNIRVEKNERLVSSESPEQGSSTMKAPSNKKPVYGNENMISSRSSDASSDPKSTASAAQASMDPFGSLVNDLMSTKLGQSKYLKDSAKVPNQNKDE</sequence>
<evidence type="ECO:0000259" key="2">
    <source>
        <dbReference type="PROSITE" id="PS50942"/>
    </source>
</evidence>
<feature type="domain" description="ENTH" evidence="2">
    <location>
        <begin position="31"/>
        <end position="164"/>
    </location>
</feature>
<dbReference type="OrthoDB" id="4033880at2759"/>